<reference evidence="2" key="1">
    <citation type="journal article" date="2019" name="Int. J. Syst. Evol. Microbiol.">
        <title>The Global Catalogue of Microorganisms (GCM) 10K type strain sequencing project: providing services to taxonomists for standard genome sequencing and annotation.</title>
        <authorList>
            <consortium name="The Broad Institute Genomics Platform"/>
            <consortium name="The Broad Institute Genome Sequencing Center for Infectious Disease"/>
            <person name="Wu L."/>
            <person name="Ma J."/>
        </authorList>
    </citation>
    <scope>NUCLEOTIDE SEQUENCE [LARGE SCALE GENOMIC DNA]</scope>
    <source>
        <strain evidence="2">CCUG 49339</strain>
    </source>
</reference>
<sequence length="58" mass="6814">MLDRQSAKAYRKLVCESDPYKRFELVEQMDPNTAKRVLMTVVMKQGEKKENDSNGRIH</sequence>
<evidence type="ECO:0000313" key="1">
    <source>
        <dbReference type="EMBL" id="MFD1736206.1"/>
    </source>
</evidence>
<keyword evidence="2" id="KW-1185">Reference proteome</keyword>
<name>A0ABW4LMR8_9BACI</name>
<protein>
    <submittedName>
        <fullName evidence="1">Uncharacterized protein</fullName>
    </submittedName>
</protein>
<evidence type="ECO:0000313" key="2">
    <source>
        <dbReference type="Proteomes" id="UP001597214"/>
    </source>
</evidence>
<organism evidence="1 2">
    <name type="scientific">Bacillus salitolerans</name>
    <dbReference type="NCBI Taxonomy" id="1437434"/>
    <lineage>
        <taxon>Bacteria</taxon>
        <taxon>Bacillati</taxon>
        <taxon>Bacillota</taxon>
        <taxon>Bacilli</taxon>
        <taxon>Bacillales</taxon>
        <taxon>Bacillaceae</taxon>
        <taxon>Bacillus</taxon>
    </lineage>
</organism>
<proteinExistence type="predicted"/>
<dbReference type="EMBL" id="JBHUEM010000005">
    <property type="protein sequence ID" value="MFD1736206.1"/>
    <property type="molecule type" value="Genomic_DNA"/>
</dbReference>
<dbReference type="RefSeq" id="WP_377927353.1">
    <property type="nucleotide sequence ID" value="NZ_JBHUEM010000005.1"/>
</dbReference>
<gene>
    <name evidence="1" type="ORF">ACFSCX_06465</name>
</gene>
<dbReference type="Proteomes" id="UP001597214">
    <property type="component" value="Unassembled WGS sequence"/>
</dbReference>
<accession>A0ABW4LMR8</accession>
<comment type="caution">
    <text evidence="1">The sequence shown here is derived from an EMBL/GenBank/DDBJ whole genome shotgun (WGS) entry which is preliminary data.</text>
</comment>